<reference evidence="1 2" key="1">
    <citation type="journal article" date="2018" name="IMA Fungus">
        <title>IMA Genome-F 10: Nine draft genome sequences of Claviceps purpurea s.lat., including C. arundinis, C. humidiphila, and C. cf. spartinae, pseudomolecules for the pitch canker pathogen Fusarium circinatum, draft genome of Davidsoniella eucalypti, Grosmannia galeiformis, Quambalaria eucalypti, and Teratosphaeria destructans.</title>
        <authorList>
            <person name="Wingfield B.D."/>
            <person name="Liu M."/>
            <person name="Nguyen H.D."/>
            <person name="Lane F.A."/>
            <person name="Morgan S.W."/>
            <person name="De Vos L."/>
            <person name="Wilken P.M."/>
            <person name="Duong T.A."/>
            <person name="Aylward J."/>
            <person name="Coetzee M.P."/>
            <person name="Dadej K."/>
            <person name="De Beer Z.W."/>
            <person name="Findlay W."/>
            <person name="Havenga M."/>
            <person name="Kolarik M."/>
            <person name="Menzies J.G."/>
            <person name="Naidoo K."/>
            <person name="Pochopski O."/>
            <person name="Shoukouhi P."/>
            <person name="Santana Q.C."/>
            <person name="Seifert K.A."/>
            <person name="Soal N."/>
            <person name="Steenkamp E.T."/>
            <person name="Tatham C.T."/>
            <person name="van der Nest M.A."/>
            <person name="Wingfield M.J."/>
        </authorList>
    </citation>
    <scope>NUCLEOTIDE SEQUENCE [LARGE SCALE GENOMIC DNA]</scope>
    <source>
        <strain evidence="1">CMW44962</strain>
    </source>
</reference>
<dbReference type="Gene3D" id="3.40.50.300">
    <property type="entry name" value="P-loop containing nucleotide triphosphate hydrolases"/>
    <property type="match status" value="1"/>
</dbReference>
<dbReference type="SUPFAM" id="SSF52540">
    <property type="entry name" value="P-loop containing nucleoside triphosphate hydrolases"/>
    <property type="match status" value="1"/>
</dbReference>
<organism evidence="1 2">
    <name type="scientific">Teratosphaeria destructans</name>
    <dbReference type="NCBI Taxonomy" id="418781"/>
    <lineage>
        <taxon>Eukaryota</taxon>
        <taxon>Fungi</taxon>
        <taxon>Dikarya</taxon>
        <taxon>Ascomycota</taxon>
        <taxon>Pezizomycotina</taxon>
        <taxon>Dothideomycetes</taxon>
        <taxon>Dothideomycetidae</taxon>
        <taxon>Mycosphaerellales</taxon>
        <taxon>Teratosphaeriaceae</taxon>
        <taxon>Teratosphaeria</taxon>
    </lineage>
</organism>
<dbReference type="Proteomes" id="UP001138500">
    <property type="component" value="Unassembled WGS sequence"/>
</dbReference>
<dbReference type="GO" id="GO:0042148">
    <property type="term" value="P:DNA strand invasion"/>
    <property type="evidence" value="ECO:0007669"/>
    <property type="project" value="TreeGrafter"/>
</dbReference>
<dbReference type="GO" id="GO:0000400">
    <property type="term" value="F:four-way junction DNA binding"/>
    <property type="evidence" value="ECO:0007669"/>
    <property type="project" value="TreeGrafter"/>
</dbReference>
<dbReference type="GO" id="GO:0000724">
    <property type="term" value="P:double-strand break repair via homologous recombination"/>
    <property type="evidence" value="ECO:0007669"/>
    <property type="project" value="InterPro"/>
</dbReference>
<dbReference type="GO" id="GO:0005815">
    <property type="term" value="C:microtubule organizing center"/>
    <property type="evidence" value="ECO:0007669"/>
    <property type="project" value="TreeGrafter"/>
</dbReference>
<dbReference type="GO" id="GO:0033063">
    <property type="term" value="C:Rad51B-Rad51C-Rad51D-XRCC2 complex"/>
    <property type="evidence" value="ECO:0007669"/>
    <property type="project" value="InterPro"/>
</dbReference>
<dbReference type="InterPro" id="IPR027417">
    <property type="entry name" value="P-loop_NTPase"/>
</dbReference>
<dbReference type="PANTHER" id="PTHR46644">
    <property type="entry name" value="DNA REPAIR PROTEIN XRCC2"/>
    <property type="match status" value="1"/>
</dbReference>
<dbReference type="GO" id="GO:0005657">
    <property type="term" value="C:replication fork"/>
    <property type="evidence" value="ECO:0007669"/>
    <property type="project" value="InterPro"/>
</dbReference>
<dbReference type="EMBL" id="RIBY02000890">
    <property type="protein sequence ID" value="KAH9836029.1"/>
    <property type="molecule type" value="Genomic_DNA"/>
</dbReference>
<dbReference type="OrthoDB" id="420422at2759"/>
<evidence type="ECO:0000313" key="1">
    <source>
        <dbReference type="EMBL" id="KAH9836029.1"/>
    </source>
</evidence>
<protein>
    <submittedName>
        <fullName evidence="1">Rad51 family DNA repair protein</fullName>
    </submittedName>
</protein>
<dbReference type="InterPro" id="IPR030547">
    <property type="entry name" value="XRCC2"/>
</dbReference>
<comment type="caution">
    <text evidence="1">The sequence shown here is derived from an EMBL/GenBank/DDBJ whole genome shotgun (WGS) entry which is preliminary data.</text>
</comment>
<reference evidence="1 2" key="2">
    <citation type="journal article" date="2021" name="Curr. Genet.">
        <title>Genetic response to nitrogen starvation in the aggressive Eucalyptus foliar pathogen Teratosphaeria destructans.</title>
        <authorList>
            <person name="Havenga M."/>
            <person name="Wingfield B.D."/>
            <person name="Wingfield M.J."/>
            <person name="Dreyer L.L."/>
            <person name="Roets F."/>
            <person name="Aylward J."/>
        </authorList>
    </citation>
    <scope>NUCLEOTIDE SEQUENCE [LARGE SCALE GENOMIC DNA]</scope>
    <source>
        <strain evidence="1">CMW44962</strain>
    </source>
</reference>
<proteinExistence type="predicted"/>
<dbReference type="PANTHER" id="PTHR46644:SF2">
    <property type="entry name" value="DNA REPAIR PROTEIN XRCC2"/>
    <property type="match status" value="1"/>
</dbReference>
<evidence type="ECO:0000313" key="2">
    <source>
        <dbReference type="Proteomes" id="UP001138500"/>
    </source>
</evidence>
<accession>A0A9W7SWG4</accession>
<sequence>MAEDLGKRLLAEVEEVGLDEIFQLLRAQDESQKQYFGLPQLDRLISIALENKLPASKTKSTQPVMIELMSNGAGGGKTHLLYHMLAHAVLPTTLPGKQACAVVLDTDGHFNIPRLAQQLQHLCSRRTHPAQSHDETVHSALRHIHLFRPQSLASTIATLASLPTYLFDETRRRSFDRPLALIALDSASAFYWPTRAEEEAAALFAATTPGAARPTSLPTWTHLSAALKDASTAFSCPIILTSWNLNRSTAMQQHGHGGEVQRMLRPSLPAPLSQLATVRFIVQRLPVRKFPVGISIEEAQREAESRQKAVEEGRFECMVNEWGLDERLLQKLQRAGAGFSFTIKDVGLLVGDERIETEL</sequence>
<name>A0A9W7SWG4_9PEZI</name>
<keyword evidence="2" id="KW-1185">Reference proteome</keyword>
<dbReference type="AlphaFoldDB" id="A0A9W7SWG4"/>
<dbReference type="CDD" id="cd19490">
    <property type="entry name" value="XRCC2"/>
    <property type="match status" value="1"/>
</dbReference>
<gene>
    <name evidence="1" type="ORF">Tdes44962_MAKER01948</name>
</gene>